<evidence type="ECO:0000256" key="2">
    <source>
        <dbReference type="SAM" id="MobiDB-lite"/>
    </source>
</evidence>
<accession>A0A8S8XF59</accession>
<proteinExistence type="predicted"/>
<keyword evidence="4" id="KW-1185">Reference proteome</keyword>
<evidence type="ECO:0000313" key="3">
    <source>
        <dbReference type="EMBL" id="GIL39775.1"/>
    </source>
</evidence>
<feature type="coiled-coil region" evidence="1">
    <location>
        <begin position="27"/>
        <end position="54"/>
    </location>
</feature>
<organism evidence="3 4">
    <name type="scientific">Roseiterribacter gracilis</name>
    <dbReference type="NCBI Taxonomy" id="2812848"/>
    <lineage>
        <taxon>Bacteria</taxon>
        <taxon>Pseudomonadati</taxon>
        <taxon>Pseudomonadota</taxon>
        <taxon>Alphaproteobacteria</taxon>
        <taxon>Rhodospirillales</taxon>
        <taxon>Roseiterribacteraceae</taxon>
        <taxon>Roseiterribacter</taxon>
    </lineage>
</organism>
<feature type="compositionally biased region" description="Polar residues" evidence="2">
    <location>
        <begin position="149"/>
        <end position="160"/>
    </location>
</feature>
<gene>
    <name evidence="3" type="ORF">TMPK1_20120</name>
</gene>
<dbReference type="Proteomes" id="UP000681075">
    <property type="component" value="Unassembled WGS sequence"/>
</dbReference>
<protein>
    <recommendedName>
        <fullName evidence="5">Cell division protein FtsL</fullName>
    </recommendedName>
</protein>
<evidence type="ECO:0000313" key="4">
    <source>
        <dbReference type="Proteomes" id="UP000681075"/>
    </source>
</evidence>
<reference evidence="3" key="1">
    <citation type="submission" date="2021-02" db="EMBL/GenBank/DDBJ databases">
        <title>Genome sequence of Rhodospirillales sp. strain TMPK1 isolated from soil.</title>
        <authorList>
            <person name="Nakai R."/>
            <person name="Kusada H."/>
            <person name="Tamaki H."/>
        </authorList>
    </citation>
    <scope>NUCLEOTIDE SEQUENCE</scope>
    <source>
        <strain evidence="3">TMPK1</strain>
    </source>
</reference>
<evidence type="ECO:0000256" key="1">
    <source>
        <dbReference type="SAM" id="Coils"/>
    </source>
</evidence>
<dbReference type="RefSeq" id="WP_420242894.1">
    <property type="nucleotide sequence ID" value="NZ_BOPV01000001.1"/>
</dbReference>
<dbReference type="EMBL" id="BOPV01000001">
    <property type="protein sequence ID" value="GIL39775.1"/>
    <property type="molecule type" value="Genomic_DNA"/>
</dbReference>
<feature type="region of interest" description="Disordered" evidence="2">
    <location>
        <begin position="143"/>
        <end position="164"/>
    </location>
</feature>
<name>A0A8S8XF59_9PROT</name>
<sequence length="198" mass="20907">MIRLSTFVGLALASVAAGLVMHVSYRVQRTEAYLAKLEREIVREQDQIRVLDAEWSYLNDPARIEALARRHLLLGPMSVKKIVSLDAIPLRDPNSVVAPGPLVIKAPPAPLKPTDRAGDQRLEPVAPPTIVAERVAPPAASAQLAVVKSPSQQPAPTQKLSAKEAAAAATRAAAEAAARMRTISAKSDPIGALAGGAR</sequence>
<comment type="caution">
    <text evidence="3">The sequence shown here is derived from an EMBL/GenBank/DDBJ whole genome shotgun (WGS) entry which is preliminary data.</text>
</comment>
<dbReference type="AlphaFoldDB" id="A0A8S8XF59"/>
<keyword evidence="1" id="KW-0175">Coiled coil</keyword>
<evidence type="ECO:0008006" key="5">
    <source>
        <dbReference type="Google" id="ProtNLM"/>
    </source>
</evidence>